<name>A0ABW4YQQ4_9BACL</name>
<accession>A0ABW4YQQ4</accession>
<dbReference type="RefSeq" id="WP_377775584.1">
    <property type="nucleotide sequence ID" value="NZ_JBHUHO010000049.1"/>
</dbReference>
<dbReference type="InterPro" id="IPR050768">
    <property type="entry name" value="UPF0353/GerABKA_families"/>
</dbReference>
<proteinExistence type="inferred from homology"/>
<dbReference type="Proteomes" id="UP001597362">
    <property type="component" value="Unassembled WGS sequence"/>
</dbReference>
<dbReference type="PIRSF" id="PIRSF005690">
    <property type="entry name" value="GerBA"/>
    <property type="match status" value="1"/>
</dbReference>
<keyword evidence="2 3" id="KW-0472">Membrane</keyword>
<feature type="transmembrane region" description="Helical" evidence="3">
    <location>
        <begin position="317"/>
        <end position="334"/>
    </location>
</feature>
<dbReference type="PANTHER" id="PTHR22550:SF5">
    <property type="entry name" value="LEUCINE ZIPPER PROTEIN 4"/>
    <property type="match status" value="1"/>
</dbReference>
<comment type="similarity">
    <text evidence="1">Belongs to the GerABKA family.</text>
</comment>
<keyword evidence="3" id="KW-0812">Transmembrane</keyword>
<feature type="transmembrane region" description="Helical" evidence="3">
    <location>
        <begin position="236"/>
        <end position="254"/>
    </location>
</feature>
<evidence type="ECO:0000313" key="5">
    <source>
        <dbReference type="Proteomes" id="UP001597362"/>
    </source>
</evidence>
<dbReference type="EMBL" id="JBHUHO010000049">
    <property type="protein sequence ID" value="MFD2118050.1"/>
    <property type="molecule type" value="Genomic_DNA"/>
</dbReference>
<evidence type="ECO:0000313" key="4">
    <source>
        <dbReference type="EMBL" id="MFD2118050.1"/>
    </source>
</evidence>
<feature type="transmembrane region" description="Helical" evidence="3">
    <location>
        <begin position="369"/>
        <end position="388"/>
    </location>
</feature>
<evidence type="ECO:0000256" key="3">
    <source>
        <dbReference type="SAM" id="Phobius"/>
    </source>
</evidence>
<keyword evidence="5" id="KW-1185">Reference proteome</keyword>
<evidence type="ECO:0000256" key="2">
    <source>
        <dbReference type="ARBA" id="ARBA00023136"/>
    </source>
</evidence>
<comment type="caution">
    <text evidence="4">The sequence shown here is derived from an EMBL/GenBank/DDBJ whole genome shotgun (WGS) entry which is preliminary data.</text>
</comment>
<evidence type="ECO:0000256" key="1">
    <source>
        <dbReference type="ARBA" id="ARBA00005278"/>
    </source>
</evidence>
<reference evidence="5" key="1">
    <citation type="journal article" date="2019" name="Int. J. Syst. Evol. Microbiol.">
        <title>The Global Catalogue of Microorganisms (GCM) 10K type strain sequencing project: providing services to taxonomists for standard genome sequencing and annotation.</title>
        <authorList>
            <consortium name="The Broad Institute Genomics Platform"/>
            <consortium name="The Broad Institute Genome Sequencing Center for Infectious Disease"/>
            <person name="Wu L."/>
            <person name="Ma J."/>
        </authorList>
    </citation>
    <scope>NUCLEOTIDE SEQUENCE [LARGE SCALE GENOMIC DNA]</scope>
    <source>
        <strain evidence="5">GH52</strain>
    </source>
</reference>
<feature type="transmembrane region" description="Helical" evidence="3">
    <location>
        <begin position="400"/>
        <end position="426"/>
    </location>
</feature>
<feature type="transmembrane region" description="Helical" evidence="3">
    <location>
        <begin position="275"/>
        <end position="297"/>
    </location>
</feature>
<dbReference type="PANTHER" id="PTHR22550">
    <property type="entry name" value="SPORE GERMINATION PROTEIN"/>
    <property type="match status" value="1"/>
</dbReference>
<dbReference type="Pfam" id="PF03323">
    <property type="entry name" value="GerA"/>
    <property type="match status" value="1"/>
</dbReference>
<protein>
    <submittedName>
        <fullName evidence="4">Spore germination protein</fullName>
    </submittedName>
</protein>
<sequence length="480" mass="53371">MKPNKSAISIDTTANKNQLFEMMQQSGDLVTVDVIIAGNEQATICYVDSMIDHKKLEKMLELSRQSKELLRPHQKNETFHTIEEAAEHIILGETVFLFTESGYGIAVDTQGIKFRNVEEPISESTVKGPRSGFNESLQNNIALIRFHFPSVDLKVAYETIGQLSKLSVAILSIGGVANPDLVREVHNRLREIPIDAVLESNYIEEWLTDNHWSLFPLLESTERPDRVIGGLLDGRIAVLIQGSPFVLLLPFVFLQAFQVSEDYAWNFYIASSMRLLRLFCGLIGMLLPAFYVATITYHPELVPTPLLQSIAAAKEPVPFPAVIESFAMMIAFEIMREAGVRMPKQVGQAVSIVGALILGQAAVQAGIVSPIMVIVAALTGICTFTLPPTSINYVIRILQFVMTFLAALLGYVGIMMGLVLLMTYLASLRSFGVPYLAPAAPINLAELTDVIVRRPHILNRKRPSLFGVTNRERYRRKLQK</sequence>
<gene>
    <name evidence="4" type="ORF">ACFSJH_20320</name>
</gene>
<feature type="transmembrane region" description="Helical" evidence="3">
    <location>
        <begin position="346"/>
        <end position="363"/>
    </location>
</feature>
<organism evidence="4 5">
    <name type="scientific">Paenibacillus yanchengensis</name>
    <dbReference type="NCBI Taxonomy" id="2035833"/>
    <lineage>
        <taxon>Bacteria</taxon>
        <taxon>Bacillati</taxon>
        <taxon>Bacillota</taxon>
        <taxon>Bacilli</taxon>
        <taxon>Bacillales</taxon>
        <taxon>Paenibacillaceae</taxon>
        <taxon>Paenibacillus</taxon>
    </lineage>
</organism>
<keyword evidence="3" id="KW-1133">Transmembrane helix</keyword>
<dbReference type="InterPro" id="IPR004995">
    <property type="entry name" value="Spore_Ger"/>
</dbReference>